<gene>
    <name evidence="3" type="ORF">QWZ16_17375</name>
</gene>
<keyword evidence="4" id="KW-1185">Reference proteome</keyword>
<dbReference type="EMBL" id="JAUFQC010000027">
    <property type="protein sequence ID" value="MDN3611375.1"/>
    <property type="molecule type" value="Genomic_DNA"/>
</dbReference>
<evidence type="ECO:0000313" key="3">
    <source>
        <dbReference type="EMBL" id="MDN3611375.1"/>
    </source>
</evidence>
<feature type="transmembrane region" description="Helical" evidence="2">
    <location>
        <begin position="53"/>
        <end position="70"/>
    </location>
</feature>
<dbReference type="RefSeq" id="WP_290312889.1">
    <property type="nucleotide sequence ID" value="NZ_JAUFQC010000027.1"/>
</dbReference>
<evidence type="ECO:0000256" key="1">
    <source>
        <dbReference type="SAM" id="MobiDB-lite"/>
    </source>
</evidence>
<sequence length="84" mass="9157">MPLSATSSAADPPNRLKPPIQKASGTLTAHVPPVSLRIVLIPTAGFYRRPMRLLSVLMTFVIAFSVFRYGRLRVLCPAAAVQPR</sequence>
<proteinExistence type="predicted"/>
<accession>A0ABT8BZA4</accession>
<evidence type="ECO:0000256" key="2">
    <source>
        <dbReference type="SAM" id="Phobius"/>
    </source>
</evidence>
<reference evidence="4" key="1">
    <citation type="journal article" date="2019" name="Int. J. Syst. Evol. Microbiol.">
        <title>The Global Catalogue of Microorganisms (GCM) 10K type strain sequencing project: providing services to taxonomists for standard genome sequencing and annotation.</title>
        <authorList>
            <consortium name="The Broad Institute Genomics Platform"/>
            <consortium name="The Broad Institute Genome Sequencing Center for Infectious Disease"/>
            <person name="Wu L."/>
            <person name="Ma J."/>
        </authorList>
    </citation>
    <scope>NUCLEOTIDE SEQUENCE [LARGE SCALE GENOMIC DNA]</scope>
    <source>
        <strain evidence="4">CECT 7398</strain>
    </source>
</reference>
<dbReference type="Proteomes" id="UP001238540">
    <property type="component" value="Unassembled WGS sequence"/>
</dbReference>
<protein>
    <submittedName>
        <fullName evidence="3">Uncharacterized protein</fullName>
    </submittedName>
</protein>
<keyword evidence="2" id="KW-0472">Membrane</keyword>
<keyword evidence="2" id="KW-0812">Transmembrane</keyword>
<keyword evidence="2" id="KW-1133">Transmembrane helix</keyword>
<organism evidence="3 4">
    <name type="scientific">Vibrio ostreicida</name>
    <dbReference type="NCBI Taxonomy" id="526588"/>
    <lineage>
        <taxon>Bacteria</taxon>
        <taxon>Pseudomonadati</taxon>
        <taxon>Pseudomonadota</taxon>
        <taxon>Gammaproteobacteria</taxon>
        <taxon>Vibrionales</taxon>
        <taxon>Vibrionaceae</taxon>
        <taxon>Vibrio</taxon>
    </lineage>
</organism>
<evidence type="ECO:0000313" key="4">
    <source>
        <dbReference type="Proteomes" id="UP001238540"/>
    </source>
</evidence>
<comment type="caution">
    <text evidence="3">The sequence shown here is derived from an EMBL/GenBank/DDBJ whole genome shotgun (WGS) entry which is preliminary data.</text>
</comment>
<feature type="region of interest" description="Disordered" evidence="1">
    <location>
        <begin position="1"/>
        <end position="23"/>
    </location>
</feature>
<name>A0ABT8BZA4_9VIBR</name>